<dbReference type="KEGG" id="smaa:IT774_10425"/>
<sequence>MQLQQLENPGEPYLRLFDSVRARLQNQPVSVFPVGVITHVHVYPRALVFCAGPFELARLCLPVWQIKQVIKRCRQILPVAGVCHHTPLAP</sequence>
<dbReference type="RefSeq" id="WP_195809738.1">
    <property type="nucleotide sequence ID" value="NZ_CP064795.1"/>
</dbReference>
<keyword evidence="2" id="KW-1185">Reference proteome</keyword>
<dbReference type="Proteomes" id="UP000595095">
    <property type="component" value="Chromosome"/>
</dbReference>
<reference evidence="1 2" key="1">
    <citation type="submission" date="2020-11" db="EMBL/GenBank/DDBJ databases">
        <title>Complete genome sequence for Salinimonas sp. strain G2-b.</title>
        <authorList>
            <person name="Park S.-J."/>
        </authorList>
    </citation>
    <scope>NUCLEOTIDE SEQUENCE [LARGE SCALE GENOMIC DNA]</scope>
    <source>
        <strain evidence="1 2">G2-b</strain>
    </source>
</reference>
<organism evidence="1 2">
    <name type="scientific">Salinimonas marina</name>
    <dbReference type="NCBI Taxonomy" id="2785918"/>
    <lineage>
        <taxon>Bacteria</taxon>
        <taxon>Pseudomonadati</taxon>
        <taxon>Pseudomonadota</taxon>
        <taxon>Gammaproteobacteria</taxon>
        <taxon>Alteromonadales</taxon>
        <taxon>Alteromonadaceae</taxon>
        <taxon>Alteromonas/Salinimonas group</taxon>
        <taxon>Salinimonas</taxon>
    </lineage>
</organism>
<evidence type="ECO:0000313" key="2">
    <source>
        <dbReference type="Proteomes" id="UP000595095"/>
    </source>
</evidence>
<accession>A0A7S9DWQ4</accession>
<proteinExistence type="predicted"/>
<protein>
    <submittedName>
        <fullName evidence="1">Uncharacterized protein</fullName>
    </submittedName>
</protein>
<name>A0A7S9DWQ4_9ALTE</name>
<dbReference type="AlphaFoldDB" id="A0A7S9DWQ4"/>
<dbReference type="EMBL" id="CP064795">
    <property type="protein sequence ID" value="QPG04645.1"/>
    <property type="molecule type" value="Genomic_DNA"/>
</dbReference>
<gene>
    <name evidence="1" type="ORF">IT774_10425</name>
</gene>
<evidence type="ECO:0000313" key="1">
    <source>
        <dbReference type="EMBL" id="QPG04645.1"/>
    </source>
</evidence>